<dbReference type="PROSITE" id="PS51354">
    <property type="entry name" value="GLUTAREDOXIN_2"/>
    <property type="match status" value="1"/>
</dbReference>
<feature type="domain" description="Glutaredoxin" evidence="2">
    <location>
        <begin position="183"/>
        <end position="234"/>
    </location>
</feature>
<sequence>MGCTSSKRIEVAVDVYRPAPSSFSVFDIHAIEEPWLKSADAADDLHDEKTSHMPPPILEKLKAIEDAPRSWDEVSKALEDLKPKLNAVPALPAPDSNPKQASATQSAKDSPAGKPKTPEKSFSFHTLEELEAKISSNPPRKSGSTRQQNRIRARKGRKAAGFVKRDPLSDFEEICPPGGDDKVVVYTTSLGGVRRTYEDCNRVRQLLETHQVVFDERDVALDGGFLSELRELVGEGAACQGCS</sequence>
<organism evidence="3">
    <name type="scientific">Sesamum angustifolium</name>
    <dbReference type="NCBI Taxonomy" id="2727405"/>
    <lineage>
        <taxon>Eukaryota</taxon>
        <taxon>Viridiplantae</taxon>
        <taxon>Streptophyta</taxon>
        <taxon>Embryophyta</taxon>
        <taxon>Tracheophyta</taxon>
        <taxon>Spermatophyta</taxon>
        <taxon>Magnoliopsida</taxon>
        <taxon>eudicotyledons</taxon>
        <taxon>Gunneridae</taxon>
        <taxon>Pentapetalae</taxon>
        <taxon>asterids</taxon>
        <taxon>lamiids</taxon>
        <taxon>Lamiales</taxon>
        <taxon>Pedaliaceae</taxon>
        <taxon>Sesamum</taxon>
    </lineage>
</organism>
<name>A0AAW2KEL9_9LAMI</name>
<gene>
    <name evidence="3" type="ORF">Sangu_3061600</name>
</gene>
<dbReference type="InterPro" id="IPR002109">
    <property type="entry name" value="Glutaredoxin"/>
</dbReference>
<feature type="region of interest" description="Disordered" evidence="1">
    <location>
        <begin position="87"/>
        <end position="159"/>
    </location>
</feature>
<dbReference type="InterPro" id="IPR036249">
    <property type="entry name" value="Thioredoxin-like_sf"/>
</dbReference>
<reference evidence="3" key="1">
    <citation type="submission" date="2020-06" db="EMBL/GenBank/DDBJ databases">
        <authorList>
            <person name="Li T."/>
            <person name="Hu X."/>
            <person name="Zhang T."/>
            <person name="Song X."/>
            <person name="Zhang H."/>
            <person name="Dai N."/>
            <person name="Sheng W."/>
            <person name="Hou X."/>
            <person name="Wei L."/>
        </authorList>
    </citation>
    <scope>NUCLEOTIDE SEQUENCE</scope>
    <source>
        <strain evidence="3">G01</strain>
        <tissue evidence="3">Leaf</tissue>
    </source>
</reference>
<evidence type="ECO:0000313" key="3">
    <source>
        <dbReference type="EMBL" id="KAL0304903.1"/>
    </source>
</evidence>
<evidence type="ECO:0000256" key="1">
    <source>
        <dbReference type="SAM" id="MobiDB-lite"/>
    </source>
</evidence>
<dbReference type="EMBL" id="JACGWK010000165">
    <property type="protein sequence ID" value="KAL0304903.1"/>
    <property type="molecule type" value="Genomic_DNA"/>
</dbReference>
<evidence type="ECO:0000259" key="2">
    <source>
        <dbReference type="Pfam" id="PF00462"/>
    </source>
</evidence>
<feature type="compositionally biased region" description="Polar residues" evidence="1">
    <location>
        <begin position="97"/>
        <end position="108"/>
    </location>
</feature>
<dbReference type="SUPFAM" id="SSF52833">
    <property type="entry name" value="Thioredoxin-like"/>
    <property type="match status" value="1"/>
</dbReference>
<protein>
    <recommendedName>
        <fullName evidence="2">Glutaredoxin domain-containing protein</fullName>
    </recommendedName>
</protein>
<accession>A0AAW2KEL9</accession>
<comment type="caution">
    <text evidence="3">The sequence shown here is derived from an EMBL/GenBank/DDBJ whole genome shotgun (WGS) entry which is preliminary data.</text>
</comment>
<proteinExistence type="predicted"/>
<feature type="compositionally biased region" description="Polar residues" evidence="1">
    <location>
        <begin position="134"/>
        <end position="148"/>
    </location>
</feature>
<dbReference type="PANTHER" id="PTHR45669:SF7">
    <property type="entry name" value="F1N19.7"/>
    <property type="match status" value="1"/>
</dbReference>
<dbReference type="AlphaFoldDB" id="A0AAW2KEL9"/>
<feature type="compositionally biased region" description="Basic residues" evidence="1">
    <location>
        <begin position="149"/>
        <end position="158"/>
    </location>
</feature>
<dbReference type="Gene3D" id="3.40.30.10">
    <property type="entry name" value="Glutaredoxin"/>
    <property type="match status" value="1"/>
</dbReference>
<dbReference type="PANTHER" id="PTHR45669">
    <property type="entry name" value="GLUTAREDOXIN DOMAIN-CONTAINING CYSTEINE-RICH PROTEIN CG12206-RELATED"/>
    <property type="match status" value="1"/>
</dbReference>
<reference evidence="3" key="2">
    <citation type="journal article" date="2024" name="Plant">
        <title>Genomic evolution and insights into agronomic trait innovations of Sesamum species.</title>
        <authorList>
            <person name="Miao H."/>
            <person name="Wang L."/>
            <person name="Qu L."/>
            <person name="Liu H."/>
            <person name="Sun Y."/>
            <person name="Le M."/>
            <person name="Wang Q."/>
            <person name="Wei S."/>
            <person name="Zheng Y."/>
            <person name="Lin W."/>
            <person name="Duan Y."/>
            <person name="Cao H."/>
            <person name="Xiong S."/>
            <person name="Wang X."/>
            <person name="Wei L."/>
            <person name="Li C."/>
            <person name="Ma Q."/>
            <person name="Ju M."/>
            <person name="Zhao R."/>
            <person name="Li G."/>
            <person name="Mu C."/>
            <person name="Tian Q."/>
            <person name="Mei H."/>
            <person name="Zhang T."/>
            <person name="Gao T."/>
            <person name="Zhang H."/>
        </authorList>
    </citation>
    <scope>NUCLEOTIDE SEQUENCE</scope>
    <source>
        <strain evidence="3">G01</strain>
    </source>
</reference>
<dbReference type="Pfam" id="PF00462">
    <property type="entry name" value="Glutaredoxin"/>
    <property type="match status" value="1"/>
</dbReference>